<accession>A0A9D3RQR0</accession>
<organism evidence="1 2">
    <name type="scientific">Anguilla anguilla</name>
    <name type="common">European freshwater eel</name>
    <name type="synonym">Muraena anguilla</name>
    <dbReference type="NCBI Taxonomy" id="7936"/>
    <lineage>
        <taxon>Eukaryota</taxon>
        <taxon>Metazoa</taxon>
        <taxon>Chordata</taxon>
        <taxon>Craniata</taxon>
        <taxon>Vertebrata</taxon>
        <taxon>Euteleostomi</taxon>
        <taxon>Actinopterygii</taxon>
        <taxon>Neopterygii</taxon>
        <taxon>Teleostei</taxon>
        <taxon>Anguilliformes</taxon>
        <taxon>Anguillidae</taxon>
        <taxon>Anguilla</taxon>
    </lineage>
</organism>
<reference evidence="1" key="1">
    <citation type="submission" date="2021-01" db="EMBL/GenBank/DDBJ databases">
        <title>A chromosome-scale assembly of European eel, Anguilla anguilla.</title>
        <authorList>
            <person name="Henkel C."/>
            <person name="Jong-Raadsen S.A."/>
            <person name="Dufour S."/>
            <person name="Weltzien F.-A."/>
            <person name="Palstra A.P."/>
            <person name="Pelster B."/>
            <person name="Spaink H.P."/>
            <person name="Van Den Thillart G.E."/>
            <person name="Jansen H."/>
            <person name="Zahm M."/>
            <person name="Klopp C."/>
            <person name="Cedric C."/>
            <person name="Louis A."/>
            <person name="Berthelot C."/>
            <person name="Parey E."/>
            <person name="Roest Crollius H."/>
            <person name="Montfort J."/>
            <person name="Robinson-Rechavi M."/>
            <person name="Bucao C."/>
            <person name="Bouchez O."/>
            <person name="Gislard M."/>
            <person name="Lluch J."/>
            <person name="Milhes M."/>
            <person name="Lampietro C."/>
            <person name="Lopez Roques C."/>
            <person name="Donnadieu C."/>
            <person name="Braasch I."/>
            <person name="Desvignes T."/>
            <person name="Postlethwait J."/>
            <person name="Bobe J."/>
            <person name="Guiguen Y."/>
            <person name="Dirks R."/>
        </authorList>
    </citation>
    <scope>NUCLEOTIDE SEQUENCE</scope>
    <source>
        <strain evidence="1">Tag_6206</strain>
        <tissue evidence="1">Liver</tissue>
    </source>
</reference>
<dbReference type="EMBL" id="JAFIRN010000012">
    <property type="protein sequence ID" value="KAG5838781.1"/>
    <property type="molecule type" value="Genomic_DNA"/>
</dbReference>
<sequence>MSGSPLTLVLIFNRVNVLTREAVMVNGSNWPQEGAFEEMHSMIGVRPQSSD</sequence>
<evidence type="ECO:0000313" key="2">
    <source>
        <dbReference type="Proteomes" id="UP001044222"/>
    </source>
</evidence>
<comment type="caution">
    <text evidence="1">The sequence shown here is derived from an EMBL/GenBank/DDBJ whole genome shotgun (WGS) entry which is preliminary data.</text>
</comment>
<protein>
    <submittedName>
        <fullName evidence="1">Uncharacterized protein</fullName>
    </submittedName>
</protein>
<evidence type="ECO:0000313" key="1">
    <source>
        <dbReference type="EMBL" id="KAG5838781.1"/>
    </source>
</evidence>
<name>A0A9D3RQR0_ANGAN</name>
<dbReference type="AlphaFoldDB" id="A0A9D3RQR0"/>
<gene>
    <name evidence="1" type="ORF">ANANG_G00227230</name>
</gene>
<keyword evidence="2" id="KW-1185">Reference proteome</keyword>
<dbReference type="Proteomes" id="UP001044222">
    <property type="component" value="Chromosome 12"/>
</dbReference>
<proteinExistence type="predicted"/>